<dbReference type="Proteomes" id="UP000016567">
    <property type="component" value="Unassembled WGS sequence"/>
</dbReference>
<accession>U3C9D8</accession>
<dbReference type="OrthoDB" id="7061851at2"/>
<comment type="caution">
    <text evidence="1">The sequence shown here is derived from an EMBL/GenBank/DDBJ whole genome shotgun (WGS) entry which is preliminary data.</text>
</comment>
<gene>
    <name evidence="1" type="ORF">VAZ01S_105_00070</name>
</gene>
<dbReference type="STRING" id="1219077.VAZ01S_105_00070"/>
<reference evidence="1 2" key="1">
    <citation type="submission" date="2013-09" db="EMBL/GenBank/DDBJ databases">
        <title>Whole genome shotgun sequence of Vibrio azureus NBRC 104587.</title>
        <authorList>
            <person name="Isaki S."/>
            <person name="Hosoyama A."/>
            <person name="Numata M."/>
            <person name="Hashimoto M."/>
            <person name="Hosoyama Y."/>
            <person name="Tsuchikane K."/>
            <person name="Noguchi M."/>
            <person name="Hirakata S."/>
            <person name="Ichikawa N."/>
            <person name="Ohji S."/>
            <person name="Yamazoe A."/>
            <person name="Fujita N."/>
        </authorList>
    </citation>
    <scope>NUCLEOTIDE SEQUENCE [LARGE SCALE GENOMIC DNA]</scope>
    <source>
        <strain evidence="1 2">NBRC 104587</strain>
    </source>
</reference>
<keyword evidence="2" id="KW-1185">Reference proteome</keyword>
<evidence type="ECO:0000313" key="2">
    <source>
        <dbReference type="Proteomes" id="UP000016567"/>
    </source>
</evidence>
<evidence type="ECO:0000313" key="1">
    <source>
        <dbReference type="EMBL" id="GAD77979.1"/>
    </source>
</evidence>
<dbReference type="eggNOG" id="ENOG50333WB">
    <property type="taxonomic scope" value="Bacteria"/>
</dbReference>
<proteinExistence type="predicted"/>
<sequence>MTRKELVHEVLYMAEDITKKFKPVDGSCLYMSAILAAMISDNLSVEPRLVTGSLSVAGSKVFSHQPIKPALNQKSGLIAQWDGHSWVEVDDLIFDLSIFRTVFSEVATPRIQSLFEARFDRGTAYLIGQKSTLIEMGIEYTPLELLSDDDATIFIQNADRLGLINSYQSI</sequence>
<organism evidence="1 2">
    <name type="scientific">Vibrio azureus NBRC 104587</name>
    <dbReference type="NCBI Taxonomy" id="1219077"/>
    <lineage>
        <taxon>Bacteria</taxon>
        <taxon>Pseudomonadati</taxon>
        <taxon>Pseudomonadota</taxon>
        <taxon>Gammaproteobacteria</taxon>
        <taxon>Vibrionales</taxon>
        <taxon>Vibrionaceae</taxon>
        <taxon>Vibrio</taxon>
    </lineage>
</organism>
<protein>
    <submittedName>
        <fullName evidence="1">Uncharacterized protein</fullName>
    </submittedName>
</protein>
<dbReference type="AlphaFoldDB" id="U3C9D8"/>
<dbReference type="RefSeq" id="WP_021711714.1">
    <property type="nucleotide sequence ID" value="NZ_BAOB01000012.1"/>
</dbReference>
<dbReference type="EMBL" id="BATL01000105">
    <property type="protein sequence ID" value="GAD77979.1"/>
    <property type="molecule type" value="Genomic_DNA"/>
</dbReference>
<name>U3C9D8_9VIBR</name>